<evidence type="ECO:0000259" key="15">
    <source>
        <dbReference type="Pfam" id="PF01447"/>
    </source>
</evidence>
<keyword evidence="8" id="KW-0378">Hydrolase</keyword>
<feature type="domain" description="Peptidase M4 C-terminal" evidence="16">
    <location>
        <begin position="335"/>
        <end position="479"/>
    </location>
</feature>
<evidence type="ECO:0000256" key="12">
    <source>
        <dbReference type="ARBA" id="ARBA00023145"/>
    </source>
</evidence>
<dbReference type="EMBL" id="JACHTE010000005">
    <property type="protein sequence ID" value="MBB1088434.1"/>
    <property type="molecule type" value="Genomic_DNA"/>
</dbReference>
<comment type="similarity">
    <text evidence="3">Belongs to the peptidase M4 family.</text>
</comment>
<evidence type="ECO:0000259" key="17">
    <source>
        <dbReference type="Pfam" id="PF03413"/>
    </source>
</evidence>
<evidence type="ECO:0000256" key="2">
    <source>
        <dbReference type="ARBA" id="ARBA00004613"/>
    </source>
</evidence>
<dbReference type="GO" id="GO:0006508">
    <property type="term" value="P:proteolysis"/>
    <property type="evidence" value="ECO:0007669"/>
    <property type="project" value="UniProtKB-KW"/>
</dbReference>
<comment type="cofactor">
    <cofactor evidence="1">
        <name>Zn(2+)</name>
        <dbReference type="ChEBI" id="CHEBI:29105"/>
    </cofactor>
</comment>
<evidence type="ECO:0000256" key="3">
    <source>
        <dbReference type="ARBA" id="ARBA00009388"/>
    </source>
</evidence>
<dbReference type="FunFam" id="2.60.120.380:FF:000013">
    <property type="entry name" value="Alkaline serine protease"/>
    <property type="match status" value="1"/>
</dbReference>
<sequence>MDVAQLNQQYAAASARMGAAADAGVRHAEMLGLEQGASLTLLKLHEDPDGRRHYRYQQTFQGVPVFGEHVIVSEAADGVVATLFGQMVDGLASEVAIAGARVSPTRALAVAKRAALGSQVVSRVIENEKAERMVFVDDAGRARLSYVVSFNADLAGGGDPTRPFVIVDATTGTVLKKWDALAHANASGPGGNQKTGQYEYGTDYGYLNVQQSGNTCSMNNTNVRTINLNHGTSGSTTHSFTCPHNTVKSINGAYSPLNDAHYFGGVVYDMYQDYVGVAPLSFQLRMRVHYSSNYENAFWDGQQMTFGDGASTFYPLVSLDVTAHEVSHGFTQQNSNLTYSGQSGGINEAFSDMAGEAAERFMTGSNDFLVGAQIFKGSGALRYMDDPTRDGRSIGHASNYTNGMDVHHSSGVYNRAFYLLSNKSGWDVKKAFQVFARANRVYWGPSTNFNQGACGAQTAATDLGFSAADVTSAFSTVGVSCGTNPNPDPTPGGELEKGVPKTGLSANSGSSLNYTLVVPAGASNLSFTTSGGSGDADLYVKFGTAPTDSSYDCRPYKSGNAETCTFASPQAGTWHVRIKAYSSFSGVSLVGNYQGGGNPDPDPGEPCTGCDTYSGSLSGTGSSAVQPNGTYYQSAAGAQKGWLRGPSGTDFDLELYRWSGSGWSKVASSTTPTSEESVSYNGSAGYYYWKVLSYSGSGNYQLWLDTP</sequence>
<dbReference type="InterPro" id="IPR007280">
    <property type="entry name" value="Peptidase_C_arc/bac"/>
</dbReference>
<protein>
    <submittedName>
        <fullName evidence="20">M4 family metallopeptidase</fullName>
    </submittedName>
</protein>
<name>A0A7W3U3W1_9GAMM</name>
<dbReference type="InterPro" id="IPR050728">
    <property type="entry name" value="Zinc_Metalloprotease_M4"/>
</dbReference>
<dbReference type="Pfam" id="PF07504">
    <property type="entry name" value="FTP"/>
    <property type="match status" value="1"/>
</dbReference>
<evidence type="ECO:0000313" key="21">
    <source>
        <dbReference type="Proteomes" id="UP000552587"/>
    </source>
</evidence>
<keyword evidence="5" id="KW-0645">Protease</keyword>
<keyword evidence="7" id="KW-0732">Signal</keyword>
<dbReference type="AlphaFoldDB" id="A0A7W3U3W1"/>
<keyword evidence="10" id="KW-0862">Zinc</keyword>
<dbReference type="PANTHER" id="PTHR33794">
    <property type="entry name" value="BACILLOLYSIN"/>
    <property type="match status" value="1"/>
</dbReference>
<dbReference type="Gene3D" id="3.10.450.40">
    <property type="match status" value="1"/>
</dbReference>
<dbReference type="PANTHER" id="PTHR33794:SF1">
    <property type="entry name" value="BACILLOLYSIN"/>
    <property type="match status" value="1"/>
</dbReference>
<dbReference type="GO" id="GO:0008236">
    <property type="term" value="F:serine-type peptidase activity"/>
    <property type="evidence" value="ECO:0007669"/>
    <property type="project" value="UniProtKB-KW"/>
</dbReference>
<dbReference type="PRINTS" id="PR00730">
    <property type="entry name" value="THERMOLYSIN"/>
</dbReference>
<dbReference type="GO" id="GO:0046872">
    <property type="term" value="F:metal ion binding"/>
    <property type="evidence" value="ECO:0007669"/>
    <property type="project" value="UniProtKB-KW"/>
</dbReference>
<dbReference type="Gene3D" id="1.10.390.10">
    <property type="entry name" value="Neutral Protease Domain 2"/>
    <property type="match status" value="1"/>
</dbReference>
<keyword evidence="12" id="KW-0865">Zymogen</keyword>
<evidence type="ECO:0000256" key="11">
    <source>
        <dbReference type="ARBA" id="ARBA00023049"/>
    </source>
</evidence>
<evidence type="ECO:0000259" key="16">
    <source>
        <dbReference type="Pfam" id="PF02868"/>
    </source>
</evidence>
<dbReference type="SUPFAM" id="SSF55486">
    <property type="entry name" value="Metalloproteases ('zincins'), catalytic domain"/>
    <property type="match status" value="1"/>
</dbReference>
<dbReference type="Gene3D" id="2.60.120.380">
    <property type="match status" value="2"/>
</dbReference>
<dbReference type="Pfam" id="PF03413">
    <property type="entry name" value="PepSY"/>
    <property type="match status" value="1"/>
</dbReference>
<keyword evidence="21" id="KW-1185">Reference proteome</keyword>
<proteinExistence type="inferred from homology"/>
<dbReference type="Pfam" id="PF01447">
    <property type="entry name" value="Peptidase_M4"/>
    <property type="match status" value="1"/>
</dbReference>
<evidence type="ECO:0000256" key="10">
    <source>
        <dbReference type="ARBA" id="ARBA00022833"/>
    </source>
</evidence>
<feature type="domain" description="PepSY" evidence="17">
    <location>
        <begin position="102"/>
        <end position="178"/>
    </location>
</feature>
<dbReference type="InterPro" id="IPR025711">
    <property type="entry name" value="PepSY"/>
</dbReference>
<keyword evidence="11" id="KW-0482">Metalloprotease</keyword>
<dbReference type="InterPro" id="IPR011096">
    <property type="entry name" value="FTP_domain"/>
</dbReference>
<dbReference type="Pfam" id="PF04151">
    <property type="entry name" value="PPC"/>
    <property type="match status" value="1"/>
</dbReference>
<evidence type="ECO:0000313" key="20">
    <source>
        <dbReference type="EMBL" id="MBB1088434.1"/>
    </source>
</evidence>
<dbReference type="Pfam" id="PF02868">
    <property type="entry name" value="Peptidase_M4_C"/>
    <property type="match status" value="1"/>
</dbReference>
<keyword evidence="4" id="KW-0964">Secreted</keyword>
<evidence type="ECO:0000256" key="5">
    <source>
        <dbReference type="ARBA" id="ARBA00022670"/>
    </source>
</evidence>
<dbReference type="GO" id="GO:0005576">
    <property type="term" value="C:extracellular region"/>
    <property type="evidence" value="ECO:0007669"/>
    <property type="project" value="UniProtKB-SubCell"/>
</dbReference>
<dbReference type="GO" id="GO:0004222">
    <property type="term" value="F:metalloendopeptidase activity"/>
    <property type="evidence" value="ECO:0007669"/>
    <property type="project" value="InterPro"/>
</dbReference>
<feature type="active site" description="Proton donor" evidence="13">
    <location>
        <position position="407"/>
    </location>
</feature>
<reference evidence="20 21" key="1">
    <citation type="submission" date="2020-07" db="EMBL/GenBank/DDBJ databases">
        <authorList>
            <person name="Xu S."/>
            <person name="Li A."/>
        </authorList>
    </citation>
    <scope>NUCLEOTIDE SEQUENCE [LARGE SCALE GENOMIC DNA]</scope>
    <source>
        <strain evidence="20 21">SG-8</strain>
    </source>
</reference>
<evidence type="ECO:0000256" key="7">
    <source>
        <dbReference type="ARBA" id="ARBA00022729"/>
    </source>
</evidence>
<feature type="domain" description="Peptidase M4" evidence="15">
    <location>
        <begin position="194"/>
        <end position="332"/>
    </location>
</feature>
<evidence type="ECO:0000256" key="6">
    <source>
        <dbReference type="ARBA" id="ARBA00022723"/>
    </source>
</evidence>
<dbReference type="Gene3D" id="3.10.450.490">
    <property type="match status" value="1"/>
</dbReference>
<feature type="active site" evidence="13">
    <location>
        <position position="325"/>
    </location>
</feature>
<feature type="region of interest" description="Disordered" evidence="14">
    <location>
        <begin position="481"/>
        <end position="500"/>
    </location>
</feature>
<evidence type="ECO:0000259" key="19">
    <source>
        <dbReference type="Pfam" id="PF07504"/>
    </source>
</evidence>
<organism evidence="20 21">
    <name type="scientific">Marilutibacter penaei</name>
    <dbReference type="NCBI Taxonomy" id="2759900"/>
    <lineage>
        <taxon>Bacteria</taxon>
        <taxon>Pseudomonadati</taxon>
        <taxon>Pseudomonadota</taxon>
        <taxon>Gammaproteobacteria</taxon>
        <taxon>Lysobacterales</taxon>
        <taxon>Lysobacteraceae</taxon>
        <taxon>Marilutibacter</taxon>
    </lineage>
</organism>
<dbReference type="InterPro" id="IPR001570">
    <property type="entry name" value="Peptidase_M4_C_domain"/>
</dbReference>
<accession>A0A7W3U3W1</accession>
<dbReference type="CDD" id="cd09597">
    <property type="entry name" value="M4_TLP"/>
    <property type="match status" value="1"/>
</dbReference>
<evidence type="ECO:0000256" key="4">
    <source>
        <dbReference type="ARBA" id="ARBA00022525"/>
    </source>
</evidence>
<dbReference type="Gene3D" id="3.10.170.10">
    <property type="match status" value="1"/>
</dbReference>
<dbReference type="InterPro" id="IPR027268">
    <property type="entry name" value="Peptidase_M4/M1_CTD_sf"/>
</dbReference>
<dbReference type="Proteomes" id="UP000552587">
    <property type="component" value="Unassembled WGS sequence"/>
</dbReference>
<gene>
    <name evidence="20" type="ORF">H4F99_08015</name>
</gene>
<keyword evidence="6" id="KW-0479">Metal-binding</keyword>
<evidence type="ECO:0000256" key="9">
    <source>
        <dbReference type="ARBA" id="ARBA00022825"/>
    </source>
</evidence>
<evidence type="ECO:0000256" key="1">
    <source>
        <dbReference type="ARBA" id="ARBA00001947"/>
    </source>
</evidence>
<dbReference type="InterPro" id="IPR013856">
    <property type="entry name" value="Peptidase_M4_domain"/>
</dbReference>
<evidence type="ECO:0000256" key="14">
    <source>
        <dbReference type="SAM" id="MobiDB-lite"/>
    </source>
</evidence>
<feature type="domain" description="FTP" evidence="19">
    <location>
        <begin position="38"/>
        <end position="85"/>
    </location>
</feature>
<keyword evidence="9" id="KW-0720">Serine protease</keyword>
<feature type="domain" description="Peptidase C-terminal archaeal/bacterial" evidence="18">
    <location>
        <begin position="514"/>
        <end position="579"/>
    </location>
</feature>
<evidence type="ECO:0000259" key="18">
    <source>
        <dbReference type="Pfam" id="PF04151"/>
    </source>
</evidence>
<evidence type="ECO:0000256" key="8">
    <source>
        <dbReference type="ARBA" id="ARBA00022801"/>
    </source>
</evidence>
<comment type="caution">
    <text evidence="20">The sequence shown here is derived from an EMBL/GenBank/DDBJ whole genome shotgun (WGS) entry which is preliminary data.</text>
</comment>
<dbReference type="InterPro" id="IPR023612">
    <property type="entry name" value="Peptidase_M4"/>
</dbReference>
<dbReference type="SUPFAM" id="SSF89260">
    <property type="entry name" value="Collagen-binding domain"/>
    <property type="match status" value="1"/>
</dbReference>
<evidence type="ECO:0000256" key="13">
    <source>
        <dbReference type="PIRSR" id="PIRSR623612-1"/>
    </source>
</evidence>
<comment type="subcellular location">
    <subcellularLocation>
        <location evidence="2">Secreted</location>
    </subcellularLocation>
</comment>